<dbReference type="PANTHER" id="PTHR46266">
    <property type="entry name" value="TRANSCRIPTION FACTOR TT8"/>
    <property type="match status" value="1"/>
</dbReference>
<dbReference type="PROSITE" id="PS50888">
    <property type="entry name" value="BHLH"/>
    <property type="match status" value="1"/>
</dbReference>
<name>A0A507EF84_9FUNG</name>
<dbReference type="Gene3D" id="4.10.280.10">
    <property type="entry name" value="Helix-loop-helix DNA-binding domain"/>
    <property type="match status" value="1"/>
</dbReference>
<dbReference type="InterPro" id="IPR036638">
    <property type="entry name" value="HLH_DNA-bd_sf"/>
</dbReference>
<evidence type="ECO:0000256" key="1">
    <source>
        <dbReference type="SAM" id="MobiDB-lite"/>
    </source>
</evidence>
<feature type="compositionally biased region" description="Low complexity" evidence="1">
    <location>
        <begin position="224"/>
        <end position="237"/>
    </location>
</feature>
<dbReference type="GO" id="GO:0046983">
    <property type="term" value="F:protein dimerization activity"/>
    <property type="evidence" value="ECO:0007669"/>
    <property type="project" value="InterPro"/>
</dbReference>
<feature type="compositionally biased region" description="Low complexity" evidence="1">
    <location>
        <begin position="50"/>
        <end position="68"/>
    </location>
</feature>
<comment type="caution">
    <text evidence="3">The sequence shown here is derived from an EMBL/GenBank/DDBJ whole genome shotgun (WGS) entry which is preliminary data.</text>
</comment>
<dbReference type="CDD" id="cd00083">
    <property type="entry name" value="bHLH_SF"/>
    <property type="match status" value="1"/>
</dbReference>
<dbReference type="Pfam" id="PF00010">
    <property type="entry name" value="HLH"/>
    <property type="match status" value="1"/>
</dbReference>
<proteinExistence type="predicted"/>
<dbReference type="SMART" id="SM00353">
    <property type="entry name" value="HLH"/>
    <property type="match status" value="1"/>
</dbReference>
<accession>A0A507EF84</accession>
<dbReference type="SUPFAM" id="SSF47459">
    <property type="entry name" value="HLH, helix-loop-helix DNA-binding domain"/>
    <property type="match status" value="1"/>
</dbReference>
<dbReference type="Proteomes" id="UP000318582">
    <property type="component" value="Unassembled WGS sequence"/>
</dbReference>
<dbReference type="InterPro" id="IPR011598">
    <property type="entry name" value="bHLH_dom"/>
</dbReference>
<evidence type="ECO:0000313" key="3">
    <source>
        <dbReference type="EMBL" id="TPX62879.1"/>
    </source>
</evidence>
<sequence>MLSLDSASPMDSFASYQPRSHYALPAPHHMLPQHAQQLHVLPPMSAVLVSPPSQRSASSSGSPPLSYSHAHVHGHVLPPPYPAHFIKQEPMSPPSPEHRHKDHATAAKLHRDHLRKVSHSAIERRRRERINDKIMQLKSLVPSCANQENLHKLSILQNAIEYIHTLKAQLEEQQEQRSSPRTQAQSLRSHHQHSSPPQAPHPYDQRRPSACLLPSPVSFSTRQSPSHSVPCSPSSNSEGDFDEHAGAHELLMLAGQRRMIPSPEPSEPKHSAPKMSVGSLLC</sequence>
<feature type="region of interest" description="Disordered" evidence="1">
    <location>
        <begin position="49"/>
        <end position="68"/>
    </location>
</feature>
<protein>
    <recommendedName>
        <fullName evidence="2">BHLH domain-containing protein</fullName>
    </recommendedName>
</protein>
<dbReference type="AlphaFoldDB" id="A0A507EF84"/>
<evidence type="ECO:0000259" key="2">
    <source>
        <dbReference type="PROSITE" id="PS50888"/>
    </source>
</evidence>
<dbReference type="STRING" id="109895.A0A507EF84"/>
<reference evidence="3 4" key="1">
    <citation type="journal article" date="2019" name="Sci. Rep.">
        <title>Comparative genomics of chytrid fungi reveal insights into the obligate biotrophic and pathogenic lifestyle of Synchytrium endobioticum.</title>
        <authorList>
            <person name="van de Vossenberg B.T.L.H."/>
            <person name="Warris S."/>
            <person name="Nguyen H.D.T."/>
            <person name="van Gent-Pelzer M.P.E."/>
            <person name="Joly D.L."/>
            <person name="van de Geest H.C."/>
            <person name="Bonants P.J.M."/>
            <person name="Smith D.S."/>
            <person name="Levesque C.A."/>
            <person name="van der Lee T.A.J."/>
        </authorList>
    </citation>
    <scope>NUCLEOTIDE SEQUENCE [LARGE SCALE GENOMIC DNA]</scope>
    <source>
        <strain evidence="3 4">CBS 809.83</strain>
    </source>
</reference>
<feature type="region of interest" description="Disordered" evidence="1">
    <location>
        <begin position="171"/>
        <end position="282"/>
    </location>
</feature>
<keyword evidence="4" id="KW-1185">Reference proteome</keyword>
<dbReference type="EMBL" id="QEAQ01000001">
    <property type="protein sequence ID" value="TPX62879.1"/>
    <property type="molecule type" value="Genomic_DNA"/>
</dbReference>
<dbReference type="PANTHER" id="PTHR46266:SF4">
    <property type="entry name" value="TRANSCRIPTION FACTOR TT8"/>
    <property type="match status" value="1"/>
</dbReference>
<evidence type="ECO:0000313" key="4">
    <source>
        <dbReference type="Proteomes" id="UP000318582"/>
    </source>
</evidence>
<gene>
    <name evidence="3" type="ORF">PhCBS80983_g00148</name>
</gene>
<organism evidence="3 4">
    <name type="scientific">Powellomyces hirtus</name>
    <dbReference type="NCBI Taxonomy" id="109895"/>
    <lineage>
        <taxon>Eukaryota</taxon>
        <taxon>Fungi</taxon>
        <taxon>Fungi incertae sedis</taxon>
        <taxon>Chytridiomycota</taxon>
        <taxon>Chytridiomycota incertae sedis</taxon>
        <taxon>Chytridiomycetes</taxon>
        <taxon>Spizellomycetales</taxon>
        <taxon>Powellomycetaceae</taxon>
        <taxon>Powellomyces</taxon>
    </lineage>
</organism>
<feature type="domain" description="BHLH" evidence="2">
    <location>
        <begin position="114"/>
        <end position="166"/>
    </location>
</feature>